<accession>A0ACA9SE13</accession>
<reference evidence="1" key="1">
    <citation type="submission" date="2021-06" db="EMBL/GenBank/DDBJ databases">
        <authorList>
            <person name="Kallberg Y."/>
            <person name="Tangrot J."/>
            <person name="Rosling A."/>
        </authorList>
    </citation>
    <scope>NUCLEOTIDE SEQUENCE</scope>
    <source>
        <strain evidence="1">MA461A</strain>
    </source>
</reference>
<proteinExistence type="predicted"/>
<evidence type="ECO:0000313" key="1">
    <source>
        <dbReference type="EMBL" id="CAG8836841.1"/>
    </source>
</evidence>
<keyword evidence="2" id="KW-1185">Reference proteome</keyword>
<protein>
    <submittedName>
        <fullName evidence="1">21200_t:CDS:1</fullName>
    </submittedName>
</protein>
<dbReference type="Proteomes" id="UP000789920">
    <property type="component" value="Unassembled WGS sequence"/>
</dbReference>
<dbReference type="EMBL" id="CAJVQC010115863">
    <property type="protein sequence ID" value="CAG8836841.1"/>
    <property type="molecule type" value="Genomic_DNA"/>
</dbReference>
<feature type="non-terminal residue" evidence="1">
    <location>
        <position position="1"/>
    </location>
</feature>
<gene>
    <name evidence="1" type="ORF">RPERSI_LOCUS30072</name>
</gene>
<evidence type="ECO:0000313" key="2">
    <source>
        <dbReference type="Proteomes" id="UP000789920"/>
    </source>
</evidence>
<organism evidence="1 2">
    <name type="scientific">Racocetra persica</name>
    <dbReference type="NCBI Taxonomy" id="160502"/>
    <lineage>
        <taxon>Eukaryota</taxon>
        <taxon>Fungi</taxon>
        <taxon>Fungi incertae sedis</taxon>
        <taxon>Mucoromycota</taxon>
        <taxon>Glomeromycotina</taxon>
        <taxon>Glomeromycetes</taxon>
        <taxon>Diversisporales</taxon>
        <taxon>Gigasporaceae</taxon>
        <taxon>Racocetra</taxon>
    </lineage>
</organism>
<name>A0ACA9SE13_9GLOM</name>
<sequence length="46" mass="5267">VGERMPDTIIPKVMLELQTIFSDWTEKRFTETITEFVAAIAVIVNL</sequence>
<feature type="non-terminal residue" evidence="1">
    <location>
        <position position="46"/>
    </location>
</feature>
<comment type="caution">
    <text evidence="1">The sequence shown here is derived from an EMBL/GenBank/DDBJ whole genome shotgun (WGS) entry which is preliminary data.</text>
</comment>